<dbReference type="RefSeq" id="WP_129992604.1">
    <property type="nucleotide sequence ID" value="NZ_QOHL01000009.1"/>
</dbReference>
<dbReference type="AlphaFoldDB" id="A0A4V2BQP8"/>
<dbReference type="InterPro" id="IPR020579">
    <property type="entry name" value="Exonuc_VII_lsu_C"/>
</dbReference>
<evidence type="ECO:0000313" key="2">
    <source>
        <dbReference type="EMBL" id="RZB12734.1"/>
    </source>
</evidence>
<feature type="domain" description="Exonuclease VII large subunit C-terminal" evidence="1">
    <location>
        <begin position="1"/>
        <end position="39"/>
    </location>
</feature>
<gene>
    <name evidence="2" type="ORF">DRF75_02510</name>
</gene>
<dbReference type="EMBL" id="QOHL01000009">
    <property type="protein sequence ID" value="RZB12734.1"/>
    <property type="molecule type" value="Genomic_DNA"/>
</dbReference>
<keyword evidence="3" id="KW-1185">Reference proteome</keyword>
<evidence type="ECO:0000313" key="3">
    <source>
        <dbReference type="Proteomes" id="UP000293377"/>
    </source>
</evidence>
<reference evidence="2 3" key="1">
    <citation type="submission" date="2018-06" db="EMBL/GenBank/DDBJ databases">
        <title>Complete Genome Sequence of Ehrlichia minasensis Isolated From Cattle.</title>
        <authorList>
            <person name="Aguiar D.M."/>
            <person name="Araujo J.P.A.Jr."/>
            <person name="Nakazato L."/>
            <person name="Bard E."/>
            <person name="Cabezas-Cruz A."/>
        </authorList>
    </citation>
    <scope>NUCLEOTIDE SEQUENCE [LARGE SCALE GENOMIC DNA]</scope>
    <source>
        <strain evidence="2 3">B11</strain>
    </source>
</reference>
<protein>
    <recommendedName>
        <fullName evidence="1">Exonuclease VII large subunit C-terminal domain-containing protein</fullName>
    </recommendedName>
</protein>
<accession>A0A4V2BQP8</accession>
<proteinExistence type="predicted"/>
<evidence type="ECO:0000259" key="1">
    <source>
        <dbReference type="Pfam" id="PF02601"/>
    </source>
</evidence>
<dbReference type="Proteomes" id="UP000293377">
    <property type="component" value="Unassembled WGS sequence"/>
</dbReference>
<sequence length="62" mass="7161">MPIVSAIDHEIDFTLIDYTADMHAPTPAVVEIVLPTSTDRAVNSEFNYEIFWLIFFIAHYKM</sequence>
<dbReference type="GO" id="GO:0008855">
    <property type="term" value="F:exodeoxyribonuclease VII activity"/>
    <property type="evidence" value="ECO:0007669"/>
    <property type="project" value="InterPro"/>
</dbReference>
<organism evidence="2 3">
    <name type="scientific">Ehrlichia minasensis</name>
    <dbReference type="NCBI Taxonomy" id="1242993"/>
    <lineage>
        <taxon>Bacteria</taxon>
        <taxon>Pseudomonadati</taxon>
        <taxon>Pseudomonadota</taxon>
        <taxon>Alphaproteobacteria</taxon>
        <taxon>Rickettsiales</taxon>
        <taxon>Anaplasmataceae</taxon>
        <taxon>Ehrlichia</taxon>
    </lineage>
</organism>
<name>A0A4V2BQP8_9RICK</name>
<comment type="caution">
    <text evidence="2">The sequence shown here is derived from an EMBL/GenBank/DDBJ whole genome shotgun (WGS) entry which is preliminary data.</text>
</comment>
<dbReference type="Pfam" id="PF02601">
    <property type="entry name" value="Exonuc_VII_L"/>
    <property type="match status" value="1"/>
</dbReference>